<dbReference type="RefSeq" id="WP_320384462.1">
    <property type="nucleotide sequence ID" value="NZ_JAROCA020000001.1"/>
</dbReference>
<evidence type="ECO:0008006" key="3">
    <source>
        <dbReference type="Google" id="ProtNLM"/>
    </source>
</evidence>
<sequence length="49" mass="5703">MRFSIEDATYWYEVYGKPSDPVIVMLHGFTGSTATWHAFIERHGKQTIK</sequence>
<dbReference type="Gene3D" id="3.40.50.1820">
    <property type="entry name" value="alpha/beta hydrolase"/>
    <property type="match status" value="1"/>
</dbReference>
<dbReference type="Proteomes" id="UP001228376">
    <property type="component" value="Unassembled WGS sequence"/>
</dbReference>
<name>A0ABU5CHI5_9BACI</name>
<dbReference type="EMBL" id="JAROCA020000001">
    <property type="protein sequence ID" value="MDY0405269.1"/>
    <property type="molecule type" value="Genomic_DNA"/>
</dbReference>
<gene>
    <name evidence="1" type="ORF">P5G51_007500</name>
</gene>
<comment type="caution">
    <text evidence="1">The sequence shown here is derived from an EMBL/GenBank/DDBJ whole genome shotgun (WGS) entry which is preliminary data.</text>
</comment>
<proteinExistence type="predicted"/>
<accession>A0ABU5CHI5</accession>
<dbReference type="SUPFAM" id="SSF53474">
    <property type="entry name" value="alpha/beta-Hydrolases"/>
    <property type="match status" value="1"/>
</dbReference>
<dbReference type="InterPro" id="IPR029058">
    <property type="entry name" value="AB_hydrolase_fold"/>
</dbReference>
<evidence type="ECO:0000313" key="1">
    <source>
        <dbReference type="EMBL" id="MDY0405269.1"/>
    </source>
</evidence>
<evidence type="ECO:0000313" key="2">
    <source>
        <dbReference type="Proteomes" id="UP001228376"/>
    </source>
</evidence>
<organism evidence="1 2">
    <name type="scientific">Tigheibacillus jepli</name>
    <dbReference type="NCBI Taxonomy" id="3035914"/>
    <lineage>
        <taxon>Bacteria</taxon>
        <taxon>Bacillati</taxon>
        <taxon>Bacillota</taxon>
        <taxon>Bacilli</taxon>
        <taxon>Bacillales</taxon>
        <taxon>Bacillaceae</taxon>
        <taxon>Tigheibacillus</taxon>
    </lineage>
</organism>
<reference evidence="1 2" key="1">
    <citation type="submission" date="2023-10" db="EMBL/GenBank/DDBJ databases">
        <title>179-bfca-hs.</title>
        <authorList>
            <person name="Miliotis G."/>
            <person name="Sengupta P."/>
            <person name="Hameed A."/>
            <person name="Chuvochina M."/>
            <person name="Mcdonagh F."/>
            <person name="Simpson A.C."/>
            <person name="Singh N.K."/>
            <person name="Rekha P.D."/>
            <person name="Raman K."/>
            <person name="Hugenholtz P."/>
            <person name="Venkateswaran K."/>
        </authorList>
    </citation>
    <scope>NUCLEOTIDE SEQUENCE [LARGE SCALE GENOMIC DNA]</scope>
    <source>
        <strain evidence="1 2">179-BFC-A-HS</strain>
    </source>
</reference>
<keyword evidence="2" id="KW-1185">Reference proteome</keyword>
<protein>
    <recommendedName>
        <fullName evidence="3">Alpha/beta hydrolase</fullName>
    </recommendedName>
</protein>